<gene>
    <name evidence="1" type="ORF">METZ01_LOCUS100003</name>
</gene>
<name>A0A381W3M6_9ZZZZ</name>
<dbReference type="EMBL" id="UINC01010614">
    <property type="protein sequence ID" value="SVA47149.1"/>
    <property type="molecule type" value="Genomic_DNA"/>
</dbReference>
<dbReference type="AlphaFoldDB" id="A0A381W3M6"/>
<accession>A0A381W3M6</accession>
<sequence length="64" mass="7392">MAFDYPWAYSSRSCEARFVEMDKTTQGPRKSQLRLVLRKLAGPHARAYMFNKLLSGLFALRLPV</sequence>
<reference evidence="1" key="1">
    <citation type="submission" date="2018-05" db="EMBL/GenBank/DDBJ databases">
        <authorList>
            <person name="Lanie J.A."/>
            <person name="Ng W.-L."/>
            <person name="Kazmierczak K.M."/>
            <person name="Andrzejewski T.M."/>
            <person name="Davidsen T.M."/>
            <person name="Wayne K.J."/>
            <person name="Tettelin H."/>
            <person name="Glass J.I."/>
            <person name="Rusch D."/>
            <person name="Podicherti R."/>
            <person name="Tsui H.-C.T."/>
            <person name="Winkler M.E."/>
        </authorList>
    </citation>
    <scope>NUCLEOTIDE SEQUENCE</scope>
</reference>
<organism evidence="1">
    <name type="scientific">marine metagenome</name>
    <dbReference type="NCBI Taxonomy" id="408172"/>
    <lineage>
        <taxon>unclassified sequences</taxon>
        <taxon>metagenomes</taxon>
        <taxon>ecological metagenomes</taxon>
    </lineage>
</organism>
<protein>
    <submittedName>
        <fullName evidence="1">Uncharacterized protein</fullName>
    </submittedName>
</protein>
<evidence type="ECO:0000313" key="1">
    <source>
        <dbReference type="EMBL" id="SVA47149.1"/>
    </source>
</evidence>
<proteinExistence type="predicted"/>